<evidence type="ECO:0000313" key="1">
    <source>
        <dbReference type="EMBL" id="PWN49163.1"/>
    </source>
</evidence>
<reference evidence="1 2" key="1">
    <citation type="journal article" date="2018" name="Mol. Biol. Evol.">
        <title>Broad Genomic Sampling Reveals a Smut Pathogenic Ancestry of the Fungal Clade Ustilaginomycotina.</title>
        <authorList>
            <person name="Kijpornyongpan T."/>
            <person name="Mondo S.J."/>
            <person name="Barry K."/>
            <person name="Sandor L."/>
            <person name="Lee J."/>
            <person name="Lipzen A."/>
            <person name="Pangilinan J."/>
            <person name="LaButti K."/>
            <person name="Hainaut M."/>
            <person name="Henrissat B."/>
            <person name="Grigoriev I.V."/>
            <person name="Spatafora J.W."/>
            <person name="Aime M.C."/>
        </authorList>
    </citation>
    <scope>NUCLEOTIDE SEQUENCE [LARGE SCALE GENOMIC DNA]</scope>
    <source>
        <strain evidence="1 2">SA 807</strain>
    </source>
</reference>
<dbReference type="Proteomes" id="UP000245626">
    <property type="component" value="Unassembled WGS sequence"/>
</dbReference>
<accession>A0ACD0NTJ7</accession>
<sequence>MDSGAFSRNQAADREKLRALALAKLQARLRRQQNFNGMQSLLSMDPTAGFGQPSFKRQLEDVGHEAPRTLPSQEQDSRPGSSSSFKSISTNSLGNPSQSIHSMPPRSQDQSFQVGSSTFPSFQVQGGNRNRFTSVPSVGLAFSIEEVESAEREILEAQVDLTAPLEALVAGLLQREGIQIDMSDLGSPDSGLSLFGTPLGPNSGALLGAGQGAEGPKPHSTRSNTSMPFSQTRSEGSVVIAAGGSHEDLGVEQPSVLKKRKLDPEQQGPFASQVGTKMRSGSNRLNPLPPTSKQPNGMVQQQGSWNPQQPFAERYEQPLWMHQPYQACEDLTSPGLVECRPSTAPATGYGFNSQRVQFADLAGADRNAPMFSFAPNGSNASLHTIPQDPSFAGLHHHSDLIRGPVVSGLAGSMDSPSAPTSPMQGSPIHEWMPFNAGRFSHEVHMLTHMADGQGIDLNVRPSNRARRSTAGPSFFGVRHPAQPERRASASQPDPPKAQCTNCGATSTPLWRRDPNDMLLCNACGLYLKLHKTPRPKSLKNNHHHSHSGHMTPSATPGGATSTPGSRNVSPSSGGSPGHDEMMSSCFNCGTFTTPLWRKDDHGNTVCNACGLYLKLHHEHRPATMRADVIKKRSRYDEKRGRSSSNSCSRRTSPQPGTACEVPPSAEMMMTMMMGGGGRGAFARHSFSGPSNVQQQQAVLADGQQQMGQGWSAATVNLSPNQARLANSSTSPGGQAPSTTVGLVGGAAGPSQARTVDPPGHDVGIQGRNSNEAITTGPPSGSQPLEFVQRQEEERFHAIPSVLCGNEWQRSHQPTTMSHHHQGARRGVVPSSCSSLVSSPSSAPANLGGGVPPPLSGASNQPSSLQARHQPPSNASCSPTMMMDPSKRPKLSEGVVGSHFEREAEPNTDPLLCLSLDAQKNPDLDSYSSSSSSEPIPSVEPFLTQPLGIVDPIVMMPQVQQNLAHHHQQQNRVVWWDGSLSSAFL</sequence>
<name>A0ACD0NTJ7_9BASI</name>
<protein>
    <submittedName>
        <fullName evidence="1">Uncharacterized protein</fullName>
    </submittedName>
</protein>
<proteinExistence type="predicted"/>
<keyword evidence="2" id="KW-1185">Reference proteome</keyword>
<organism evidence="1 2">
    <name type="scientific">Violaceomyces palustris</name>
    <dbReference type="NCBI Taxonomy" id="1673888"/>
    <lineage>
        <taxon>Eukaryota</taxon>
        <taxon>Fungi</taxon>
        <taxon>Dikarya</taxon>
        <taxon>Basidiomycota</taxon>
        <taxon>Ustilaginomycotina</taxon>
        <taxon>Ustilaginomycetes</taxon>
        <taxon>Violaceomycetales</taxon>
        <taxon>Violaceomycetaceae</taxon>
        <taxon>Violaceomyces</taxon>
    </lineage>
</organism>
<gene>
    <name evidence="1" type="ORF">IE53DRAFT_369998</name>
</gene>
<evidence type="ECO:0000313" key="2">
    <source>
        <dbReference type="Proteomes" id="UP000245626"/>
    </source>
</evidence>
<dbReference type="EMBL" id="KZ820088">
    <property type="protein sequence ID" value="PWN49163.1"/>
    <property type="molecule type" value="Genomic_DNA"/>
</dbReference>